<evidence type="ECO:0000256" key="1">
    <source>
        <dbReference type="SAM" id="Phobius"/>
    </source>
</evidence>
<name>K6E4E9_SCHAZ</name>
<organism evidence="2 3">
    <name type="scientific">Schinkia azotoformans LMG 9581</name>
    <dbReference type="NCBI Taxonomy" id="1131731"/>
    <lineage>
        <taxon>Bacteria</taxon>
        <taxon>Bacillati</taxon>
        <taxon>Bacillota</taxon>
        <taxon>Bacilli</taxon>
        <taxon>Bacillales</taxon>
        <taxon>Bacillaceae</taxon>
        <taxon>Calidifontibacillus/Schinkia group</taxon>
        <taxon>Schinkia</taxon>
    </lineage>
</organism>
<keyword evidence="1" id="KW-0472">Membrane</keyword>
<keyword evidence="1" id="KW-0812">Transmembrane</keyword>
<protein>
    <submittedName>
        <fullName evidence="2">Uncharacterized protein</fullName>
    </submittedName>
</protein>
<accession>K6E4E9</accession>
<reference evidence="2 3" key="1">
    <citation type="journal article" date="2012" name="Front. Microbiol.">
        <title>Redundancy and modularity in membrane-associated dissimilatory nitrate reduction in Bacillus.</title>
        <authorList>
            <person name="Heylen K."/>
            <person name="Keltjens J."/>
        </authorList>
    </citation>
    <scope>NUCLEOTIDE SEQUENCE [LARGE SCALE GENOMIC DNA]</scope>
    <source>
        <strain evidence="2 3">LMG 9581</strain>
    </source>
</reference>
<gene>
    <name evidence="2" type="ORF">BAZO_06294</name>
</gene>
<evidence type="ECO:0000313" key="2">
    <source>
        <dbReference type="EMBL" id="EKN68101.1"/>
    </source>
</evidence>
<dbReference type="EMBL" id="AJLR01000042">
    <property type="protein sequence ID" value="EKN68101.1"/>
    <property type="molecule type" value="Genomic_DNA"/>
</dbReference>
<keyword evidence="3" id="KW-1185">Reference proteome</keyword>
<proteinExistence type="predicted"/>
<dbReference type="AlphaFoldDB" id="K6E4E9"/>
<keyword evidence="1" id="KW-1133">Transmembrane helix</keyword>
<feature type="transmembrane region" description="Helical" evidence="1">
    <location>
        <begin position="37"/>
        <end position="56"/>
    </location>
</feature>
<comment type="caution">
    <text evidence="2">The sequence shown here is derived from an EMBL/GenBank/DDBJ whole genome shotgun (WGS) entry which is preliminary data.</text>
</comment>
<dbReference type="Proteomes" id="UP000006315">
    <property type="component" value="Unassembled WGS sequence"/>
</dbReference>
<sequence>MEGTTVFDYRFTEKHYPLAPFNKPVGSDKMKFRAGHFFRAVLLAAFGLLFIKLHIVKKCPLQ</sequence>
<evidence type="ECO:0000313" key="3">
    <source>
        <dbReference type="Proteomes" id="UP000006315"/>
    </source>
</evidence>